<comment type="catalytic activity">
    <reaction evidence="8 9">
        <text>D-gluconate + ATP = 6-phospho-D-gluconate + ADP + H(+)</text>
        <dbReference type="Rhea" id="RHEA:19433"/>
        <dbReference type="ChEBI" id="CHEBI:15378"/>
        <dbReference type="ChEBI" id="CHEBI:18391"/>
        <dbReference type="ChEBI" id="CHEBI:30616"/>
        <dbReference type="ChEBI" id="CHEBI:58759"/>
        <dbReference type="ChEBI" id="CHEBI:456216"/>
        <dbReference type="EC" id="2.7.1.12"/>
    </reaction>
</comment>
<organism evidence="10 11">
    <name type="scientific">Actinoalloteichus caeruleus DSM 43889</name>
    <dbReference type="NCBI Taxonomy" id="1120930"/>
    <lineage>
        <taxon>Bacteria</taxon>
        <taxon>Bacillati</taxon>
        <taxon>Actinomycetota</taxon>
        <taxon>Actinomycetes</taxon>
        <taxon>Pseudonocardiales</taxon>
        <taxon>Pseudonocardiaceae</taxon>
        <taxon>Actinoalloteichus</taxon>
        <taxon>Actinoalloteichus cyanogriseus</taxon>
    </lineage>
</organism>
<keyword evidence="11" id="KW-1185">Reference proteome</keyword>
<dbReference type="CDD" id="cd02021">
    <property type="entry name" value="GntK"/>
    <property type="match status" value="1"/>
</dbReference>
<dbReference type="NCBIfam" id="TIGR01313">
    <property type="entry name" value="therm_gnt_kin"/>
    <property type="match status" value="1"/>
</dbReference>
<evidence type="ECO:0000256" key="7">
    <source>
        <dbReference type="ARBA" id="ARBA00022840"/>
    </source>
</evidence>
<comment type="caution">
    <text evidence="10">The sequence shown here is derived from an EMBL/GenBank/DDBJ whole genome shotgun (WGS) entry which is preliminary data.</text>
</comment>
<dbReference type="InterPro" id="IPR027417">
    <property type="entry name" value="P-loop_NTPase"/>
</dbReference>
<protein>
    <recommendedName>
        <fullName evidence="3 9">Gluconokinase</fullName>
        <ecNumber evidence="3 9">2.7.1.12</ecNumber>
    </recommendedName>
</protein>
<gene>
    <name evidence="10" type="ORF">G443_003728</name>
</gene>
<comment type="pathway">
    <text evidence="1">Carbohydrate acid metabolism.</text>
</comment>
<accession>A0ABT1JLQ8</accession>
<evidence type="ECO:0000256" key="9">
    <source>
        <dbReference type="RuleBase" id="RU363066"/>
    </source>
</evidence>
<dbReference type="InterPro" id="IPR006001">
    <property type="entry name" value="Therm_gnt_kin"/>
</dbReference>
<keyword evidence="4 9" id="KW-0808">Transferase</keyword>
<dbReference type="Proteomes" id="UP000791080">
    <property type="component" value="Unassembled WGS sequence"/>
</dbReference>
<evidence type="ECO:0000256" key="6">
    <source>
        <dbReference type="ARBA" id="ARBA00022777"/>
    </source>
</evidence>
<comment type="similarity">
    <text evidence="2 9">Belongs to the gluconokinase GntK/GntV family.</text>
</comment>
<dbReference type="PANTHER" id="PTHR43442">
    <property type="entry name" value="GLUCONOKINASE-RELATED"/>
    <property type="match status" value="1"/>
</dbReference>
<evidence type="ECO:0000313" key="11">
    <source>
        <dbReference type="Proteomes" id="UP000791080"/>
    </source>
</evidence>
<evidence type="ECO:0000256" key="3">
    <source>
        <dbReference type="ARBA" id="ARBA00012054"/>
    </source>
</evidence>
<evidence type="ECO:0000313" key="10">
    <source>
        <dbReference type="EMBL" id="MCP2333458.1"/>
    </source>
</evidence>
<dbReference type="Gene3D" id="3.40.50.300">
    <property type="entry name" value="P-loop containing nucleotide triphosphate hydrolases"/>
    <property type="match status" value="1"/>
</dbReference>
<sequence>MTATAPRPVLVIGVSGSGKSTVGALLAERLHRPFVDSDSLHPAANIEKMATGQPLTDEDRLPWLRVIGARVAEGVNAGEPPVVACSALRRDYRDVLRDYAPDLFLVHLAGERSLVAERVAARSHEYMPPSLLDSQYAALEPLGADEGGVVLDIGAPPADLVERATEAITAEEGGRR</sequence>
<keyword evidence="7 9" id="KW-0067">ATP-binding</keyword>
<dbReference type="EMBL" id="AUBJ02000001">
    <property type="protein sequence ID" value="MCP2333458.1"/>
    <property type="molecule type" value="Genomic_DNA"/>
</dbReference>
<dbReference type="EC" id="2.7.1.12" evidence="3 9"/>
<evidence type="ECO:0000256" key="2">
    <source>
        <dbReference type="ARBA" id="ARBA00008420"/>
    </source>
</evidence>
<dbReference type="Pfam" id="PF13671">
    <property type="entry name" value="AAA_33"/>
    <property type="match status" value="1"/>
</dbReference>
<dbReference type="RefSeq" id="WP_026419497.1">
    <property type="nucleotide sequence ID" value="NZ_AUBJ02000001.1"/>
</dbReference>
<keyword evidence="6 9" id="KW-0418">Kinase</keyword>
<keyword evidence="5 9" id="KW-0547">Nucleotide-binding</keyword>
<reference evidence="10 11" key="2">
    <citation type="submission" date="2022-06" db="EMBL/GenBank/DDBJ databases">
        <title>Genomic Encyclopedia of Type Strains, Phase I: the one thousand microbial genomes (KMG-I) project.</title>
        <authorList>
            <person name="Kyrpides N."/>
        </authorList>
    </citation>
    <scope>NUCLEOTIDE SEQUENCE [LARGE SCALE GENOMIC DNA]</scope>
    <source>
        <strain evidence="10 11">DSM 43889</strain>
    </source>
</reference>
<dbReference type="PANTHER" id="PTHR43442:SF3">
    <property type="entry name" value="GLUCONOKINASE-RELATED"/>
    <property type="match status" value="1"/>
</dbReference>
<evidence type="ECO:0000256" key="1">
    <source>
        <dbReference type="ARBA" id="ARBA00004761"/>
    </source>
</evidence>
<evidence type="ECO:0000256" key="4">
    <source>
        <dbReference type="ARBA" id="ARBA00022679"/>
    </source>
</evidence>
<reference evidence="10 11" key="1">
    <citation type="submission" date="2013-07" db="EMBL/GenBank/DDBJ databases">
        <authorList>
            <consortium name="DOE Joint Genome Institute"/>
            <person name="Reeve W."/>
            <person name="Huntemann M."/>
            <person name="Han J."/>
            <person name="Chen A."/>
            <person name="Kyrpides N."/>
            <person name="Mavromatis K."/>
            <person name="Markowitz V."/>
            <person name="Palaniappan K."/>
            <person name="Ivanova N."/>
            <person name="Schaumberg A."/>
            <person name="Pati A."/>
            <person name="Liolios K."/>
            <person name="Nordberg H.P."/>
            <person name="Cantor M.N."/>
            <person name="Hua S.X."/>
            <person name="Woyke T."/>
        </authorList>
    </citation>
    <scope>NUCLEOTIDE SEQUENCE [LARGE SCALE GENOMIC DNA]</scope>
    <source>
        <strain evidence="10 11">DSM 43889</strain>
    </source>
</reference>
<evidence type="ECO:0000256" key="5">
    <source>
        <dbReference type="ARBA" id="ARBA00022741"/>
    </source>
</evidence>
<name>A0ABT1JLQ8_ACTCY</name>
<evidence type="ECO:0000256" key="8">
    <source>
        <dbReference type="ARBA" id="ARBA00048090"/>
    </source>
</evidence>
<proteinExistence type="inferred from homology"/>
<dbReference type="SUPFAM" id="SSF52540">
    <property type="entry name" value="P-loop containing nucleoside triphosphate hydrolases"/>
    <property type="match status" value="1"/>
</dbReference>